<feature type="region of interest" description="Disordered" evidence="3">
    <location>
        <begin position="1"/>
        <end position="30"/>
    </location>
</feature>
<reference evidence="4 5" key="2">
    <citation type="submission" date="2019-08" db="EMBL/GenBank/DDBJ databases">
        <title>Jejuicoccus antrihumi gen. nov., sp. nov., a new member of the family Dermacoccaceae isolated from a cave.</title>
        <authorList>
            <person name="Schumann P."/>
            <person name="Kim I.S."/>
        </authorList>
    </citation>
    <scope>NUCLEOTIDE SEQUENCE [LARGE SCALE GENOMIC DNA]</scope>
    <source>
        <strain evidence="4 5">C5-26</strain>
    </source>
</reference>
<name>A0A563E058_9MICO</name>
<dbReference type="Pfam" id="PF02021">
    <property type="entry name" value="UPF0102"/>
    <property type="match status" value="1"/>
</dbReference>
<protein>
    <recommendedName>
        <fullName evidence="2">UPF0102 protein FGL98_13345</fullName>
    </recommendedName>
</protein>
<dbReference type="NCBIfam" id="NF009154">
    <property type="entry name" value="PRK12497.3-3"/>
    <property type="match status" value="1"/>
</dbReference>
<dbReference type="OrthoDB" id="9794876at2"/>
<dbReference type="AlphaFoldDB" id="A0A563E058"/>
<proteinExistence type="inferred from homology"/>
<evidence type="ECO:0000256" key="1">
    <source>
        <dbReference type="ARBA" id="ARBA00006738"/>
    </source>
</evidence>
<evidence type="ECO:0000313" key="5">
    <source>
        <dbReference type="Proteomes" id="UP000320244"/>
    </source>
</evidence>
<evidence type="ECO:0000256" key="3">
    <source>
        <dbReference type="SAM" id="MobiDB-lite"/>
    </source>
</evidence>
<comment type="caution">
    <text evidence="4">The sequence shown here is derived from an EMBL/GenBank/DDBJ whole genome shotgun (WGS) entry which is preliminary data.</text>
</comment>
<dbReference type="GO" id="GO:0003676">
    <property type="term" value="F:nucleic acid binding"/>
    <property type="evidence" value="ECO:0007669"/>
    <property type="project" value="InterPro"/>
</dbReference>
<dbReference type="InterPro" id="IPR011335">
    <property type="entry name" value="Restrct_endonuc-II-like"/>
</dbReference>
<dbReference type="NCBIfam" id="NF009150">
    <property type="entry name" value="PRK12497.1-3"/>
    <property type="match status" value="1"/>
</dbReference>
<keyword evidence="5" id="KW-1185">Reference proteome</keyword>
<dbReference type="Proteomes" id="UP000320244">
    <property type="component" value="Unassembled WGS sequence"/>
</dbReference>
<dbReference type="InterPro" id="IPR003509">
    <property type="entry name" value="UPF0102_YraN-like"/>
</dbReference>
<dbReference type="CDD" id="cd20736">
    <property type="entry name" value="PoNe_Nuclease"/>
    <property type="match status" value="1"/>
</dbReference>
<evidence type="ECO:0000256" key="2">
    <source>
        <dbReference type="HAMAP-Rule" id="MF_00048"/>
    </source>
</evidence>
<dbReference type="PANTHER" id="PTHR34039:SF1">
    <property type="entry name" value="UPF0102 PROTEIN YRAN"/>
    <property type="match status" value="1"/>
</dbReference>
<evidence type="ECO:0000313" key="4">
    <source>
        <dbReference type="EMBL" id="TWP35562.1"/>
    </source>
</evidence>
<dbReference type="HAMAP" id="MF_00048">
    <property type="entry name" value="UPF0102"/>
    <property type="match status" value="1"/>
</dbReference>
<sequence length="139" mass="15352">MTDVSPPAAKEPGAERRRADPRHDLGRRGEETAARYLQSRGLVLIDRNWRCREGEIDIVALDEGADTLVVVEVKTRTSTRFGTPVEAVTPVKAARLRRLASCWLRDHPLGVARVRIDVIGVLAPRGGRPQITHISDVTS</sequence>
<gene>
    <name evidence="4" type="ORF">FGL98_13345</name>
</gene>
<dbReference type="RefSeq" id="WP_146317268.1">
    <property type="nucleotide sequence ID" value="NZ_VCQV01000018.1"/>
</dbReference>
<dbReference type="PANTHER" id="PTHR34039">
    <property type="entry name" value="UPF0102 PROTEIN YRAN"/>
    <property type="match status" value="1"/>
</dbReference>
<feature type="compositionally biased region" description="Basic and acidic residues" evidence="3">
    <location>
        <begin position="12"/>
        <end position="30"/>
    </location>
</feature>
<dbReference type="SUPFAM" id="SSF52980">
    <property type="entry name" value="Restriction endonuclease-like"/>
    <property type="match status" value="1"/>
</dbReference>
<accession>A0A563E058</accession>
<organism evidence="4 5">
    <name type="scientific">Leekyejoonella antrihumi</name>
    <dbReference type="NCBI Taxonomy" id="1660198"/>
    <lineage>
        <taxon>Bacteria</taxon>
        <taxon>Bacillati</taxon>
        <taxon>Actinomycetota</taxon>
        <taxon>Actinomycetes</taxon>
        <taxon>Micrococcales</taxon>
        <taxon>Dermacoccaceae</taxon>
        <taxon>Leekyejoonella</taxon>
    </lineage>
</organism>
<dbReference type="EMBL" id="VCQV01000018">
    <property type="protein sequence ID" value="TWP35562.1"/>
    <property type="molecule type" value="Genomic_DNA"/>
</dbReference>
<comment type="similarity">
    <text evidence="1 2">Belongs to the UPF0102 family.</text>
</comment>
<dbReference type="InterPro" id="IPR011856">
    <property type="entry name" value="tRNA_endonuc-like_dom_sf"/>
</dbReference>
<dbReference type="Gene3D" id="3.40.1350.10">
    <property type="match status" value="1"/>
</dbReference>
<reference evidence="4 5" key="1">
    <citation type="submission" date="2019-05" db="EMBL/GenBank/DDBJ databases">
        <authorList>
            <person name="Lee S.D."/>
        </authorList>
    </citation>
    <scope>NUCLEOTIDE SEQUENCE [LARGE SCALE GENOMIC DNA]</scope>
    <source>
        <strain evidence="4 5">C5-26</strain>
    </source>
</reference>